<feature type="compositionally biased region" description="Polar residues" evidence="1">
    <location>
        <begin position="475"/>
        <end position="487"/>
    </location>
</feature>
<dbReference type="OrthoDB" id="1455341at2759"/>
<reference evidence="3" key="1">
    <citation type="journal article" date="2017" name="Front. Plant Sci.">
        <title>Climate Clever Clovers: New Paradigm to Reduce the Environmental Footprint of Ruminants by Breeding Low Methanogenic Forages Utilizing Haplotype Variation.</title>
        <authorList>
            <person name="Kaur P."/>
            <person name="Appels R."/>
            <person name="Bayer P.E."/>
            <person name="Keeble-Gagnere G."/>
            <person name="Wang J."/>
            <person name="Hirakawa H."/>
            <person name="Shirasawa K."/>
            <person name="Vercoe P."/>
            <person name="Stefanova K."/>
            <person name="Durmic Z."/>
            <person name="Nichols P."/>
            <person name="Revell C."/>
            <person name="Isobe S.N."/>
            <person name="Edwards D."/>
            <person name="Erskine W."/>
        </authorList>
    </citation>
    <scope>NUCLEOTIDE SEQUENCE [LARGE SCALE GENOMIC DNA]</scope>
    <source>
        <strain evidence="3">cv. Daliak</strain>
    </source>
</reference>
<feature type="region of interest" description="Disordered" evidence="1">
    <location>
        <begin position="317"/>
        <end position="339"/>
    </location>
</feature>
<keyword evidence="3" id="KW-1185">Reference proteome</keyword>
<proteinExistence type="predicted"/>
<feature type="region of interest" description="Disordered" evidence="1">
    <location>
        <begin position="502"/>
        <end position="534"/>
    </location>
</feature>
<gene>
    <name evidence="2" type="ORF">TSUD_354660</name>
</gene>
<feature type="compositionally biased region" description="Polar residues" evidence="1">
    <location>
        <begin position="521"/>
        <end position="534"/>
    </location>
</feature>
<dbReference type="Proteomes" id="UP000242715">
    <property type="component" value="Unassembled WGS sequence"/>
</dbReference>
<name>A0A2Z6P0Z2_TRISU</name>
<sequence>MCTNHMCYTLTSKQSRVATSKQSRVATHMLGIVLDVIDIDDDDESDDLMIIGEDVSKSNKGKTIEVIPEVVPGVDYMALMTTLAFFCKNILKINFTSGGFGGGRGVIIIDFVNVGFAGAESGVCDMNKSGGSGGGRDAGDGAKMISDSEFRFGSSDSRSWTVILVLVSATTKLKETVVAVLNTEKLIGNPGEVVNMSDEVVVVVVEGSGSGLNIHNQMEKKLCSGRSTFESNTWYDTQPAATNINTRKPTSSTNFQSATKASSVYNSSSMNQTHLDNINISIGLSSFGSSTLYGTQSEATNMGVQFSSSLFYQATPNKRKSTAPTLPTSANSRSAKKSRLNNVDIATPNRRKTTAPTTSANFRSAKKAQLDNVGYSYGIGSSASHSYSGASSMRLLPAATKKAVSIGSKNSRATSSSKPYQSLDFGASMRMITASKPSAATKTVSGKKAAGSGSKNSQATSSSKSSQSFGSGNSKIQESIMDSPNLQIKNFDHSSEILMSSFKSSSPSSLMGSSLFSHGSKISNATSSSKPSQD</sequence>
<accession>A0A2Z6P0Z2</accession>
<feature type="compositionally biased region" description="Low complexity" evidence="1">
    <location>
        <begin position="451"/>
        <end position="474"/>
    </location>
</feature>
<feature type="compositionally biased region" description="Polar residues" evidence="1">
    <location>
        <begin position="317"/>
        <end position="333"/>
    </location>
</feature>
<evidence type="ECO:0000313" key="3">
    <source>
        <dbReference type="Proteomes" id="UP000242715"/>
    </source>
</evidence>
<dbReference type="AlphaFoldDB" id="A0A2Z6P0Z2"/>
<organism evidence="2 3">
    <name type="scientific">Trifolium subterraneum</name>
    <name type="common">Subterranean clover</name>
    <dbReference type="NCBI Taxonomy" id="3900"/>
    <lineage>
        <taxon>Eukaryota</taxon>
        <taxon>Viridiplantae</taxon>
        <taxon>Streptophyta</taxon>
        <taxon>Embryophyta</taxon>
        <taxon>Tracheophyta</taxon>
        <taxon>Spermatophyta</taxon>
        <taxon>Magnoliopsida</taxon>
        <taxon>eudicotyledons</taxon>
        <taxon>Gunneridae</taxon>
        <taxon>Pentapetalae</taxon>
        <taxon>rosids</taxon>
        <taxon>fabids</taxon>
        <taxon>Fabales</taxon>
        <taxon>Fabaceae</taxon>
        <taxon>Papilionoideae</taxon>
        <taxon>50 kb inversion clade</taxon>
        <taxon>NPAAA clade</taxon>
        <taxon>Hologalegina</taxon>
        <taxon>IRL clade</taxon>
        <taxon>Trifolieae</taxon>
        <taxon>Trifolium</taxon>
    </lineage>
</organism>
<feature type="region of interest" description="Disordered" evidence="1">
    <location>
        <begin position="436"/>
        <end position="487"/>
    </location>
</feature>
<evidence type="ECO:0000313" key="2">
    <source>
        <dbReference type="EMBL" id="GAU37309.1"/>
    </source>
</evidence>
<protein>
    <submittedName>
        <fullName evidence="2">Uncharacterized protein</fullName>
    </submittedName>
</protein>
<feature type="compositionally biased region" description="Low complexity" evidence="1">
    <location>
        <begin position="502"/>
        <end position="520"/>
    </location>
</feature>
<dbReference type="EMBL" id="DF973665">
    <property type="protein sequence ID" value="GAU37309.1"/>
    <property type="molecule type" value="Genomic_DNA"/>
</dbReference>
<evidence type="ECO:0000256" key="1">
    <source>
        <dbReference type="SAM" id="MobiDB-lite"/>
    </source>
</evidence>